<reference evidence="2" key="1">
    <citation type="submission" date="2023-06" db="EMBL/GenBank/DDBJ databases">
        <authorList>
            <consortium name="Clinical and Environmental Microbiology Branch: Whole genome sequencing antimicrobial resistance pathogens in the healthcare setting"/>
        </authorList>
    </citation>
    <scope>NUCLEOTIDE SEQUENCE</scope>
    <source>
        <strain evidence="2">Microbial</strain>
    </source>
</reference>
<keyword evidence="1" id="KW-0812">Transmembrane</keyword>
<organism evidence="2 3">
    <name type="scientific">Proteus mirabilis</name>
    <dbReference type="NCBI Taxonomy" id="584"/>
    <lineage>
        <taxon>Bacteria</taxon>
        <taxon>Pseudomonadati</taxon>
        <taxon>Pseudomonadota</taxon>
        <taxon>Gammaproteobacteria</taxon>
        <taxon>Enterobacterales</taxon>
        <taxon>Morganellaceae</taxon>
        <taxon>Proteus</taxon>
    </lineage>
</organism>
<keyword evidence="1" id="KW-0472">Membrane</keyword>
<feature type="transmembrane region" description="Helical" evidence="1">
    <location>
        <begin position="238"/>
        <end position="262"/>
    </location>
</feature>
<feature type="transmembrane region" description="Helical" evidence="1">
    <location>
        <begin position="207"/>
        <end position="232"/>
    </location>
</feature>
<dbReference type="AlphaFoldDB" id="A0AAN3YYS6"/>
<feature type="transmembrane region" description="Helical" evidence="1">
    <location>
        <begin position="114"/>
        <end position="133"/>
    </location>
</feature>
<proteinExistence type="predicted"/>
<protein>
    <submittedName>
        <fullName evidence="2">Uncharacterized protein</fullName>
    </submittedName>
</protein>
<feature type="transmembrane region" description="Helical" evidence="1">
    <location>
        <begin position="49"/>
        <end position="74"/>
    </location>
</feature>
<evidence type="ECO:0000256" key="1">
    <source>
        <dbReference type="SAM" id="Phobius"/>
    </source>
</evidence>
<dbReference type="EMBL" id="ABKSPD020000017">
    <property type="protein sequence ID" value="EKW9777674.1"/>
    <property type="molecule type" value="Genomic_DNA"/>
</dbReference>
<keyword evidence="1" id="KW-1133">Transmembrane helix</keyword>
<comment type="caution">
    <text evidence="2">The sequence shown here is derived from an EMBL/GenBank/DDBJ whole genome shotgun (WGS) entry which is preliminary data.</text>
</comment>
<evidence type="ECO:0000313" key="2">
    <source>
        <dbReference type="EMBL" id="EKW9777674.1"/>
    </source>
</evidence>
<feature type="transmembrane region" description="Helical" evidence="1">
    <location>
        <begin position="6"/>
        <end position="29"/>
    </location>
</feature>
<evidence type="ECO:0000313" key="3">
    <source>
        <dbReference type="Proteomes" id="UP001171165"/>
    </source>
</evidence>
<sequence length="287" mass="33966">MKQNPFGLYDFLGYLIPGALFLYTLHFFFGNNIIYELLRLDDDIQHSEIMTFIPAVILAYIIGHVFSLLSSFFIENYATSLYGYPSKYIFVKKHNFFIKNNNDSYFNYSNARKIILFLILLPISFTIIILKILKISIFEQAKTLPQDLSEVVFKKCMLILNINLNINTEKIESDKEKDGISRDYFRILYHFIFENSEKHSAKLQNYVALYGFCRNISFIFLINFWITSYFLIFNNFEYNNLILLPLMLVLSFLFFTGFVKFYRRYTLEALMGATVFNKKILNTENES</sequence>
<dbReference type="RefSeq" id="WP_049211160.1">
    <property type="nucleotide sequence ID" value="NZ_CAXOMH010000009.1"/>
</dbReference>
<accession>A0AAN3YYS6</accession>
<dbReference type="Proteomes" id="UP001171165">
    <property type="component" value="Unassembled WGS sequence"/>
</dbReference>
<gene>
    <name evidence="2" type="ORF">PW210_003547</name>
</gene>
<name>A0AAN3YYS6_PROMI</name>